<dbReference type="InterPro" id="IPR022476">
    <property type="entry name" value="Spore_YabP/YqfC"/>
</dbReference>
<dbReference type="RefSeq" id="WP_146937331.1">
    <property type="nucleotide sequence ID" value="NZ_BJXW01000013.1"/>
</dbReference>
<dbReference type="NCBIfam" id="TIGR02892">
    <property type="entry name" value="spore_yabP"/>
    <property type="match status" value="1"/>
</dbReference>
<dbReference type="Gene3D" id="2.60.40.2000">
    <property type="match status" value="1"/>
</dbReference>
<dbReference type="GO" id="GO:0030435">
    <property type="term" value="P:sporulation resulting in formation of a cellular spore"/>
    <property type="evidence" value="ECO:0007669"/>
    <property type="project" value="InterPro"/>
</dbReference>
<name>A0A511UXC1_9BACI</name>
<dbReference type="InterPro" id="IPR038705">
    <property type="entry name" value="YabP_sf"/>
</dbReference>
<gene>
    <name evidence="1" type="primary">yabP</name>
    <name evidence="1" type="ORF">CQU01_15240</name>
</gene>
<proteinExistence type="predicted"/>
<evidence type="ECO:0000313" key="2">
    <source>
        <dbReference type="Proteomes" id="UP000321491"/>
    </source>
</evidence>
<dbReference type="Proteomes" id="UP000321491">
    <property type="component" value="Unassembled WGS sequence"/>
</dbReference>
<dbReference type="OrthoDB" id="9795125at2"/>
<protein>
    <submittedName>
        <fullName evidence="1">Spore protein YabP</fullName>
    </submittedName>
</protein>
<dbReference type="EMBL" id="BJXW01000013">
    <property type="protein sequence ID" value="GEN31286.1"/>
    <property type="molecule type" value="Genomic_DNA"/>
</dbReference>
<keyword evidence="2" id="KW-1185">Reference proteome</keyword>
<organism evidence="1 2">
    <name type="scientific">Cerasibacillus quisquiliarum</name>
    <dbReference type="NCBI Taxonomy" id="227865"/>
    <lineage>
        <taxon>Bacteria</taxon>
        <taxon>Bacillati</taxon>
        <taxon>Bacillota</taxon>
        <taxon>Bacilli</taxon>
        <taxon>Bacillales</taxon>
        <taxon>Bacillaceae</taxon>
        <taxon>Cerasibacillus</taxon>
    </lineage>
</organism>
<sequence length="100" mass="11728">MNRYHKEIRNHHTEKEHIVKLNQRKILEITGVKEVDSFDNEEFLLQTVMGYLVIRGQHLQLKNLDVTEGIVSIKGKIYELTYLDDEGQGKAKGIFSKLFR</sequence>
<dbReference type="PIRSF" id="PIRSF011576">
    <property type="entry name" value="YabP"/>
    <property type="match status" value="1"/>
</dbReference>
<comment type="caution">
    <text evidence="1">The sequence shown here is derived from an EMBL/GenBank/DDBJ whole genome shotgun (WGS) entry which is preliminary data.</text>
</comment>
<dbReference type="Pfam" id="PF07873">
    <property type="entry name" value="YabP"/>
    <property type="match status" value="1"/>
</dbReference>
<reference evidence="1 2" key="1">
    <citation type="submission" date="2019-07" db="EMBL/GenBank/DDBJ databases">
        <title>Whole genome shotgun sequence of Cerasibacillus quisquiliarum NBRC 102429.</title>
        <authorList>
            <person name="Hosoyama A."/>
            <person name="Uohara A."/>
            <person name="Ohji S."/>
            <person name="Ichikawa N."/>
        </authorList>
    </citation>
    <scope>NUCLEOTIDE SEQUENCE [LARGE SCALE GENOMIC DNA]</scope>
    <source>
        <strain evidence="1 2">NBRC 102429</strain>
    </source>
</reference>
<evidence type="ECO:0000313" key="1">
    <source>
        <dbReference type="EMBL" id="GEN31286.1"/>
    </source>
</evidence>
<dbReference type="AlphaFoldDB" id="A0A511UXC1"/>
<accession>A0A511UXC1</accession>
<dbReference type="InterPro" id="IPR012504">
    <property type="entry name" value="Spore_YabP"/>
</dbReference>